<dbReference type="Proteomes" id="UP000192042">
    <property type="component" value="Chromosome I"/>
</dbReference>
<keyword evidence="9" id="KW-0274">FAD</keyword>
<dbReference type="NCBIfam" id="TIGR00118">
    <property type="entry name" value="acolac_lg"/>
    <property type="match status" value="1"/>
</dbReference>
<dbReference type="GO" id="GO:0000287">
    <property type="term" value="F:magnesium ion binding"/>
    <property type="evidence" value="ECO:0007669"/>
    <property type="project" value="UniProtKB-UniRule"/>
</dbReference>
<evidence type="ECO:0000256" key="9">
    <source>
        <dbReference type="ARBA" id="ARBA00022827"/>
    </source>
</evidence>
<reference evidence="19 20" key="1">
    <citation type="submission" date="2017-03" db="EMBL/GenBank/DDBJ databases">
        <authorList>
            <person name="Afonso C.L."/>
            <person name="Miller P.J."/>
            <person name="Scott M.A."/>
            <person name="Spackman E."/>
            <person name="Goraichik I."/>
            <person name="Dimitrov K.M."/>
            <person name="Suarez D.L."/>
            <person name="Swayne D.E."/>
        </authorList>
    </citation>
    <scope>NUCLEOTIDE SEQUENCE [LARGE SCALE GENOMIC DNA]</scope>
    <source>
        <strain evidence="19">Genome sequencing of Nitrospira japonica strain NJ11</strain>
    </source>
</reference>
<evidence type="ECO:0000256" key="13">
    <source>
        <dbReference type="ARBA" id="ARBA00048670"/>
    </source>
</evidence>
<evidence type="ECO:0000256" key="11">
    <source>
        <dbReference type="ARBA" id="ARBA00023052"/>
    </source>
</evidence>
<dbReference type="GO" id="GO:0050660">
    <property type="term" value="F:flavin adenine dinucleotide binding"/>
    <property type="evidence" value="ECO:0007669"/>
    <property type="project" value="InterPro"/>
</dbReference>
<dbReference type="FunFam" id="3.40.50.1220:FF:000008">
    <property type="entry name" value="Acetolactate synthase"/>
    <property type="match status" value="1"/>
</dbReference>
<evidence type="ECO:0000256" key="7">
    <source>
        <dbReference type="ARBA" id="ARBA00022679"/>
    </source>
</evidence>
<dbReference type="AlphaFoldDB" id="A0A1W1I597"/>
<keyword evidence="6" id="KW-0285">Flavoprotein</keyword>
<dbReference type="InterPro" id="IPR011766">
    <property type="entry name" value="TPP_enzyme_TPP-bd"/>
</dbReference>
<dbReference type="Pfam" id="PF02776">
    <property type="entry name" value="TPP_enzyme_N"/>
    <property type="match status" value="1"/>
</dbReference>
<evidence type="ECO:0000259" key="16">
    <source>
        <dbReference type="Pfam" id="PF00205"/>
    </source>
</evidence>
<evidence type="ECO:0000259" key="17">
    <source>
        <dbReference type="Pfam" id="PF02775"/>
    </source>
</evidence>
<sequence>MKLTGAEIFIECLKREGVKTLFALPGGVVLKIFDMLHQQKDIEVVLTRHEQGAGHMAEGYAKATGRAGVCLVTSGPGMTNVITALADAYMDSVPLVCFSGQVPTNLIGNDAFQEADNVGLSRPCTKYNFLVKDVNDLASTIKEAFYIATTGRPGPVLVDIPKDVSMEKADFTYPNSVSIRGYNPTYEGNKWQIKQAAEAMMKAKKPVLYVGGGVVFSGASQELIELAELTQIPVDMTLMGLGAFPGEHPLSMGMLGMHGTYQANMAVHYADLVVAIGARFDDRVTGKVAEFCPYAKIVHIDIDPTSIRKNIHVDIPIVGDCKAVLRELTQILKATVNGEQRELRKAWWDQIREWERAHPLTYQQEKDGPIKPQHVIKRLYELTKDRDPIVATDVGQHQMWAAQYFKLSKPNRWLTSGGLGTMGFGFPAAMGAQAAFPGRLVLCIAGDGSVQMNMQEMATAVVSKLPVKIIVLNNRFHGMVRQWQDLFYEGRYASSYLDTTPDFVKLAEAYGAVGLRAGKVGELDDVLKEAIAVNGPVIVDVPTHPYENVYPMIPAGGCNHEMILEDPPELKNKQLGGAAKATPEGKDTILTA</sequence>
<keyword evidence="7 14" id="KW-0808">Transferase</keyword>
<dbReference type="GO" id="GO:0009097">
    <property type="term" value="P:isoleucine biosynthetic process"/>
    <property type="evidence" value="ECO:0007669"/>
    <property type="project" value="TreeGrafter"/>
</dbReference>
<dbReference type="Gene3D" id="3.40.50.970">
    <property type="match status" value="2"/>
</dbReference>
<dbReference type="FunFam" id="3.40.50.970:FF:000016">
    <property type="entry name" value="Acetolactate synthase"/>
    <property type="match status" value="1"/>
</dbReference>
<feature type="compositionally biased region" description="Basic and acidic residues" evidence="15">
    <location>
        <begin position="583"/>
        <end position="592"/>
    </location>
</feature>
<dbReference type="STRING" id="1325564.NSJP_2012"/>
<proteinExistence type="inferred from homology"/>
<keyword evidence="8 14" id="KW-0479">Metal-binding</keyword>
<dbReference type="KEGG" id="nja:NSJP_2012"/>
<comment type="cofactor">
    <cofactor evidence="14">
        <name>thiamine diphosphate</name>
        <dbReference type="ChEBI" id="CHEBI:58937"/>
    </cofactor>
    <text evidence="14">Binds 1 thiamine pyrophosphate per subunit.</text>
</comment>
<dbReference type="SUPFAM" id="SSF52467">
    <property type="entry name" value="DHS-like NAD/FAD-binding domain"/>
    <property type="match status" value="1"/>
</dbReference>
<dbReference type="CDD" id="cd02015">
    <property type="entry name" value="TPP_AHAS"/>
    <property type="match status" value="1"/>
</dbReference>
<dbReference type="InterPro" id="IPR029061">
    <property type="entry name" value="THDP-binding"/>
</dbReference>
<dbReference type="InterPro" id="IPR012846">
    <property type="entry name" value="Acetolactate_synth_lsu"/>
</dbReference>
<dbReference type="InterPro" id="IPR012000">
    <property type="entry name" value="Thiamin_PyroP_enz_cen_dom"/>
</dbReference>
<dbReference type="InterPro" id="IPR039368">
    <property type="entry name" value="AHAS_TPP"/>
</dbReference>
<evidence type="ECO:0000259" key="18">
    <source>
        <dbReference type="Pfam" id="PF02776"/>
    </source>
</evidence>
<evidence type="ECO:0000256" key="12">
    <source>
        <dbReference type="ARBA" id="ARBA00023304"/>
    </source>
</evidence>
<dbReference type="PANTHER" id="PTHR18968:SF13">
    <property type="entry name" value="ACETOLACTATE SYNTHASE CATALYTIC SUBUNIT, MITOCHONDRIAL"/>
    <property type="match status" value="1"/>
</dbReference>
<protein>
    <recommendedName>
        <fullName evidence="4 14">Acetolactate synthase</fullName>
        <ecNumber evidence="4 14">2.2.1.6</ecNumber>
    </recommendedName>
</protein>
<comment type="similarity">
    <text evidence="3 14">Belongs to the TPP enzyme family.</text>
</comment>
<evidence type="ECO:0000313" key="20">
    <source>
        <dbReference type="Proteomes" id="UP000192042"/>
    </source>
</evidence>
<keyword evidence="10 14" id="KW-0460">Magnesium</keyword>
<evidence type="ECO:0000256" key="6">
    <source>
        <dbReference type="ARBA" id="ARBA00022630"/>
    </source>
</evidence>
<dbReference type="FunFam" id="3.40.50.970:FF:000007">
    <property type="entry name" value="Acetolactate synthase"/>
    <property type="match status" value="1"/>
</dbReference>
<evidence type="ECO:0000256" key="2">
    <source>
        <dbReference type="ARBA" id="ARBA00005025"/>
    </source>
</evidence>
<evidence type="ECO:0000256" key="15">
    <source>
        <dbReference type="SAM" id="MobiDB-lite"/>
    </source>
</evidence>
<dbReference type="GO" id="GO:0030976">
    <property type="term" value="F:thiamine pyrophosphate binding"/>
    <property type="evidence" value="ECO:0007669"/>
    <property type="project" value="UniProtKB-UniRule"/>
</dbReference>
<name>A0A1W1I597_9BACT</name>
<evidence type="ECO:0000256" key="4">
    <source>
        <dbReference type="ARBA" id="ARBA00013145"/>
    </source>
</evidence>
<evidence type="ECO:0000256" key="3">
    <source>
        <dbReference type="ARBA" id="ARBA00007812"/>
    </source>
</evidence>
<comment type="cofactor">
    <cofactor evidence="14">
        <name>Mg(2+)</name>
        <dbReference type="ChEBI" id="CHEBI:18420"/>
    </cofactor>
    <text evidence="14">Binds 1 Mg(2+) ion per subunit.</text>
</comment>
<dbReference type="OrthoDB" id="4494979at2"/>
<dbReference type="RefSeq" id="WP_080886600.1">
    <property type="nucleotide sequence ID" value="NZ_LT828648.1"/>
</dbReference>
<dbReference type="SUPFAM" id="SSF52518">
    <property type="entry name" value="Thiamin diphosphate-binding fold (THDP-binding)"/>
    <property type="match status" value="2"/>
</dbReference>
<dbReference type="InterPro" id="IPR045229">
    <property type="entry name" value="TPP_enz"/>
</dbReference>
<dbReference type="GO" id="GO:0005948">
    <property type="term" value="C:acetolactate synthase complex"/>
    <property type="evidence" value="ECO:0007669"/>
    <property type="project" value="TreeGrafter"/>
</dbReference>
<evidence type="ECO:0000256" key="14">
    <source>
        <dbReference type="RuleBase" id="RU003591"/>
    </source>
</evidence>
<dbReference type="Gene3D" id="3.40.50.1220">
    <property type="entry name" value="TPP-binding domain"/>
    <property type="match status" value="1"/>
</dbReference>
<feature type="domain" description="Thiamine pyrophosphate enzyme central" evidence="16">
    <location>
        <begin position="193"/>
        <end position="328"/>
    </location>
</feature>
<dbReference type="PROSITE" id="PS00187">
    <property type="entry name" value="TPP_ENZYMES"/>
    <property type="match status" value="1"/>
</dbReference>
<feature type="domain" description="Thiamine pyrophosphate enzyme TPP-binding" evidence="17">
    <location>
        <begin position="393"/>
        <end position="541"/>
    </location>
</feature>
<dbReference type="Pfam" id="PF02775">
    <property type="entry name" value="TPP_enzyme_C"/>
    <property type="match status" value="1"/>
</dbReference>
<dbReference type="EC" id="2.2.1.6" evidence="4 14"/>
<keyword evidence="12 14" id="KW-0100">Branched-chain amino acid biosynthesis</keyword>
<evidence type="ECO:0000256" key="10">
    <source>
        <dbReference type="ARBA" id="ARBA00022842"/>
    </source>
</evidence>
<gene>
    <name evidence="19" type="primary">ilvI</name>
    <name evidence="19" type="ORF">NSJP_2012</name>
</gene>
<dbReference type="InterPro" id="IPR012001">
    <property type="entry name" value="Thiamin_PyroP_enz_TPP-bd_dom"/>
</dbReference>
<feature type="domain" description="Thiamine pyrophosphate enzyme N-terminal TPP-binding" evidence="18">
    <location>
        <begin position="4"/>
        <end position="118"/>
    </location>
</feature>
<dbReference type="CDD" id="cd07035">
    <property type="entry name" value="TPP_PYR_POX_like"/>
    <property type="match status" value="1"/>
</dbReference>
<dbReference type="EMBL" id="LT828648">
    <property type="protein sequence ID" value="SLM48184.1"/>
    <property type="molecule type" value="Genomic_DNA"/>
</dbReference>
<dbReference type="InterPro" id="IPR000399">
    <property type="entry name" value="TPP-bd_CS"/>
</dbReference>
<feature type="region of interest" description="Disordered" evidence="15">
    <location>
        <begin position="573"/>
        <end position="592"/>
    </location>
</feature>
<accession>A0A1W1I597</accession>
<organism evidence="19 20">
    <name type="scientific">Nitrospira japonica</name>
    <dbReference type="NCBI Taxonomy" id="1325564"/>
    <lineage>
        <taxon>Bacteria</taxon>
        <taxon>Pseudomonadati</taxon>
        <taxon>Nitrospirota</taxon>
        <taxon>Nitrospiria</taxon>
        <taxon>Nitrospirales</taxon>
        <taxon>Nitrospiraceae</taxon>
        <taxon>Nitrospira</taxon>
    </lineage>
</organism>
<evidence type="ECO:0000256" key="8">
    <source>
        <dbReference type="ARBA" id="ARBA00022723"/>
    </source>
</evidence>
<dbReference type="PANTHER" id="PTHR18968">
    <property type="entry name" value="THIAMINE PYROPHOSPHATE ENZYMES"/>
    <property type="match status" value="1"/>
</dbReference>
<keyword evidence="20" id="KW-1185">Reference proteome</keyword>
<evidence type="ECO:0000256" key="5">
    <source>
        <dbReference type="ARBA" id="ARBA00022605"/>
    </source>
</evidence>
<comment type="pathway">
    <text evidence="1 14">Amino-acid biosynthesis; L-isoleucine biosynthesis; L-isoleucine from 2-oxobutanoate: step 1/4.</text>
</comment>
<evidence type="ECO:0000256" key="1">
    <source>
        <dbReference type="ARBA" id="ARBA00004974"/>
    </source>
</evidence>
<dbReference type="GO" id="GO:0009099">
    <property type="term" value="P:L-valine biosynthetic process"/>
    <property type="evidence" value="ECO:0007669"/>
    <property type="project" value="TreeGrafter"/>
</dbReference>
<comment type="pathway">
    <text evidence="2 14">Amino-acid biosynthesis; L-valine biosynthesis; L-valine from pyruvate: step 1/4.</text>
</comment>
<comment type="catalytic activity">
    <reaction evidence="13 14">
        <text>2 pyruvate + H(+) = (2S)-2-acetolactate + CO2</text>
        <dbReference type="Rhea" id="RHEA:25249"/>
        <dbReference type="ChEBI" id="CHEBI:15361"/>
        <dbReference type="ChEBI" id="CHEBI:15378"/>
        <dbReference type="ChEBI" id="CHEBI:16526"/>
        <dbReference type="ChEBI" id="CHEBI:58476"/>
        <dbReference type="EC" id="2.2.1.6"/>
    </reaction>
</comment>
<dbReference type="Pfam" id="PF00205">
    <property type="entry name" value="TPP_enzyme_M"/>
    <property type="match status" value="1"/>
</dbReference>
<keyword evidence="11 14" id="KW-0786">Thiamine pyrophosphate</keyword>
<evidence type="ECO:0000313" key="19">
    <source>
        <dbReference type="EMBL" id="SLM48184.1"/>
    </source>
</evidence>
<dbReference type="InterPro" id="IPR029035">
    <property type="entry name" value="DHS-like_NAD/FAD-binding_dom"/>
</dbReference>
<keyword evidence="5 14" id="KW-0028">Amino-acid biosynthesis</keyword>
<dbReference type="GO" id="GO:0003984">
    <property type="term" value="F:acetolactate synthase activity"/>
    <property type="evidence" value="ECO:0007669"/>
    <property type="project" value="UniProtKB-EC"/>
</dbReference>